<dbReference type="GO" id="GO:0008650">
    <property type="term" value="F:rRNA (uridine-2'-O-)-methyltransferase activity"/>
    <property type="evidence" value="ECO:0007669"/>
    <property type="project" value="TreeGrafter"/>
</dbReference>
<evidence type="ECO:0000256" key="7">
    <source>
        <dbReference type="ARBA" id="ARBA00023242"/>
    </source>
</evidence>
<dbReference type="InterPro" id="IPR024576">
    <property type="entry name" value="rRNA_MeTfrase_Spb1_DUF3381"/>
</dbReference>
<evidence type="ECO:0000256" key="9">
    <source>
        <dbReference type="SAM" id="MobiDB-lite"/>
    </source>
</evidence>
<keyword evidence="3 8" id="KW-0698">rRNA processing</keyword>
<evidence type="ECO:0000259" key="10">
    <source>
        <dbReference type="Pfam" id="PF01728"/>
    </source>
</evidence>
<feature type="compositionally biased region" description="Basic and acidic residues" evidence="9">
    <location>
        <begin position="540"/>
        <end position="550"/>
    </location>
</feature>
<dbReference type="OrthoDB" id="289250at2759"/>
<dbReference type="EMBL" id="CAHIKZ030005590">
    <property type="protein sequence ID" value="CAE1330834.1"/>
    <property type="molecule type" value="Genomic_DNA"/>
</dbReference>
<keyword evidence="7 8" id="KW-0539">Nucleus</keyword>
<dbReference type="PANTHER" id="PTHR10920:SF13">
    <property type="entry name" value="PRE-RRNA 2'-O-RIBOSE RNA METHYLTRANSFERASE FTSJ3"/>
    <property type="match status" value="1"/>
</dbReference>
<dbReference type="InterPro" id="IPR002877">
    <property type="entry name" value="RNA_MeTrfase_FtsJ_dom"/>
</dbReference>
<evidence type="ECO:0000256" key="8">
    <source>
        <dbReference type="HAMAP-Rule" id="MF_03163"/>
    </source>
</evidence>
<feature type="domain" description="Ribosomal RNA methyltransferase SPB1-like C-terminal" evidence="11">
    <location>
        <begin position="573"/>
        <end position="773"/>
    </location>
</feature>
<name>A0A812ESH6_ACAPH</name>
<feature type="compositionally biased region" description="Basic residues" evidence="9">
    <location>
        <begin position="764"/>
        <end position="784"/>
    </location>
</feature>
<keyword evidence="8" id="KW-0175">Coiled coil</keyword>
<feature type="compositionally biased region" description="Acidic residues" evidence="9">
    <location>
        <begin position="569"/>
        <end position="586"/>
    </location>
</feature>
<evidence type="ECO:0000256" key="5">
    <source>
        <dbReference type="ARBA" id="ARBA00022679"/>
    </source>
</evidence>
<dbReference type="GO" id="GO:0016435">
    <property type="term" value="F:rRNA (guanine) methyltransferase activity"/>
    <property type="evidence" value="ECO:0007669"/>
    <property type="project" value="TreeGrafter"/>
</dbReference>
<keyword evidence="4 8" id="KW-0489">Methyltransferase</keyword>
<dbReference type="GO" id="GO:0005730">
    <property type="term" value="C:nucleolus"/>
    <property type="evidence" value="ECO:0007669"/>
    <property type="project" value="UniProtKB-SubCell"/>
</dbReference>
<dbReference type="InterPro" id="IPR012920">
    <property type="entry name" value="rRNA_MeTfrase_SPB1-like_C"/>
</dbReference>
<keyword evidence="2 8" id="KW-0690">Ribosome biogenesis</keyword>
<dbReference type="FunFam" id="3.40.50.150:FF:000004">
    <property type="entry name" value="AdoMet-dependent rRNA methyltransferase SPB1"/>
    <property type="match status" value="1"/>
</dbReference>
<sequence length="784" mass="90862">MGKKAKLGKARKDRFYKLAKETGYRSRAAFKLIQLNRKFEFLQKSRVVVDLCAAPGGWLQVAAENTPVSSLVVGVDLVPIRPIPKTICLQNDITTESCRQAIKKELQTWQADAVLNDGAPNVGKSWVHDAFQQAQLTLSALKLATGVLRKGGWFVTKIFRSKDYNSLLWVFHQLFKKVHATKPQASRNESAEIFVVCENYLAPDKLDSKFLDPKYVFKEVEEEVQMSINAFKPEQKQRNREGYPEGVTSLHFVRNVSEFINNDNYLQILASSSELKFDDEAIANHSLTTDEIKACCQDIRVLGKKDIKRLIAWRKQIRKEREDNKKEEVAEEVVETDEEDEELKLEEMLATAKEDERKHLKKRLKKIRERKIKLTHRMDMKLEHPDDIIEQVDDVALFNLNKISTKKALDEVQKGDLSMMDLEDIIKDDDIYIPNERRKTVRKDTTDYDYNIDSDNENPQDDDDDISMAEISGNDDDDDQEDQLDINEQVEEENPLLVPLVNKKTISERVDDWFSKDSFAGLLSKDSDDNDDDFSEDEEIHQVKLNKENVNKINQQPQKSKTKPGKQFDDDDDDSEEENEDDDDLDKELLTKKVQKRTAPELDAEGMAIAARMIQSKKQKREIFEFGYNRYMTDDTNLPRWFLKEEEKYYKKNVPVTKAEVQEYKEMLKAVDARPIKKVAEAKARKKMRSMKKLEKVRKKAEGITDAVDTSEREKWMKIKDIYKKAGLLGKKKKETSYVVAKRGGGTRGSKPKGPYKVVDKRLKKDKRSLKANVKRKEKNKKRR</sequence>
<organism evidence="13 14">
    <name type="scientific">Acanthosepion pharaonis</name>
    <name type="common">Pharaoh cuttlefish</name>
    <name type="synonym">Sepia pharaonis</name>
    <dbReference type="NCBI Taxonomy" id="158019"/>
    <lineage>
        <taxon>Eukaryota</taxon>
        <taxon>Metazoa</taxon>
        <taxon>Spiralia</taxon>
        <taxon>Lophotrochozoa</taxon>
        <taxon>Mollusca</taxon>
        <taxon>Cephalopoda</taxon>
        <taxon>Coleoidea</taxon>
        <taxon>Decapodiformes</taxon>
        <taxon>Sepiida</taxon>
        <taxon>Sepiina</taxon>
        <taxon>Sepiidae</taxon>
        <taxon>Acanthosepion</taxon>
    </lineage>
</organism>
<dbReference type="GO" id="GO:0000466">
    <property type="term" value="P:maturation of 5.8S rRNA from tricistronic rRNA transcript (SSU-rRNA, 5.8S rRNA, LSU-rRNA)"/>
    <property type="evidence" value="ECO:0007669"/>
    <property type="project" value="TreeGrafter"/>
</dbReference>
<feature type="coiled-coil region" evidence="8">
    <location>
        <begin position="677"/>
        <end position="714"/>
    </location>
</feature>
<dbReference type="Pfam" id="PF11861">
    <property type="entry name" value="DUF3381"/>
    <property type="match status" value="1"/>
</dbReference>
<feature type="region of interest" description="Disordered" evidence="9">
    <location>
        <begin position="740"/>
        <end position="784"/>
    </location>
</feature>
<proteinExistence type="inferred from homology"/>
<feature type="coiled-coil region" evidence="8">
    <location>
        <begin position="319"/>
        <end position="377"/>
    </location>
</feature>
<feature type="binding site" evidence="8">
    <location>
        <position position="76"/>
    </location>
    <ligand>
        <name>S-adenosyl-L-methionine</name>
        <dbReference type="ChEBI" id="CHEBI:59789"/>
    </ligand>
</feature>
<feature type="binding site" evidence="8">
    <location>
        <position position="92"/>
    </location>
    <ligand>
        <name>S-adenosyl-L-methionine</name>
        <dbReference type="ChEBI" id="CHEBI:59789"/>
    </ligand>
</feature>
<reference evidence="13" key="1">
    <citation type="submission" date="2021-01" db="EMBL/GenBank/DDBJ databases">
        <authorList>
            <person name="Li R."/>
            <person name="Bekaert M."/>
        </authorList>
    </citation>
    <scope>NUCLEOTIDE SEQUENCE</scope>
    <source>
        <strain evidence="13">Farmed</strain>
    </source>
</reference>
<feature type="compositionally biased region" description="Acidic residues" evidence="9">
    <location>
        <begin position="450"/>
        <end position="494"/>
    </location>
</feature>
<dbReference type="GO" id="GO:0000463">
    <property type="term" value="P:maturation of LSU-rRNA from tricistronic rRNA transcript (SSU-rRNA, 5.8S rRNA, LSU-rRNA)"/>
    <property type="evidence" value="ECO:0007669"/>
    <property type="project" value="TreeGrafter"/>
</dbReference>
<dbReference type="PANTHER" id="PTHR10920">
    <property type="entry name" value="RIBOSOMAL RNA METHYLTRANSFERASE"/>
    <property type="match status" value="1"/>
</dbReference>
<dbReference type="InterPro" id="IPR029063">
    <property type="entry name" value="SAM-dependent_MTases_sf"/>
</dbReference>
<feature type="binding site" evidence="8">
    <location>
        <position position="58"/>
    </location>
    <ligand>
        <name>S-adenosyl-L-methionine</name>
        <dbReference type="ChEBI" id="CHEBI:59789"/>
    </ligand>
</feature>
<dbReference type="Pfam" id="PF07780">
    <property type="entry name" value="Spb1_C"/>
    <property type="match status" value="1"/>
</dbReference>
<evidence type="ECO:0000259" key="11">
    <source>
        <dbReference type="Pfam" id="PF07780"/>
    </source>
</evidence>
<comment type="subcellular location">
    <subcellularLocation>
        <location evidence="1 8">Nucleus</location>
        <location evidence="1 8">Nucleolus</location>
    </subcellularLocation>
</comment>
<feature type="region of interest" description="Disordered" evidence="9">
    <location>
        <begin position="520"/>
        <end position="601"/>
    </location>
</feature>
<feature type="compositionally biased region" description="Acidic residues" evidence="9">
    <location>
        <begin position="528"/>
        <end position="539"/>
    </location>
</feature>
<evidence type="ECO:0000313" key="13">
    <source>
        <dbReference type="EMBL" id="CAE1330834.1"/>
    </source>
</evidence>
<comment type="similarity">
    <text evidence="8">Belongs to the class I-like SAM-binding methyltransferase superfamily. RNA methyltransferase RlmE family. SPB1 subfamily.</text>
</comment>
<evidence type="ECO:0000256" key="6">
    <source>
        <dbReference type="ARBA" id="ARBA00022691"/>
    </source>
</evidence>
<protein>
    <recommendedName>
        <fullName evidence="8">Putative rRNA methyltransferase</fullName>
        <ecNumber evidence="8">2.1.1.-</ecNumber>
    </recommendedName>
    <alternativeName>
        <fullName evidence="8">2'-O-ribose RNA methyltransferase SPB1 homolog</fullName>
    </alternativeName>
</protein>
<dbReference type="Gene3D" id="3.40.50.150">
    <property type="entry name" value="Vaccinia Virus protein VP39"/>
    <property type="match status" value="1"/>
</dbReference>
<comment type="catalytic activity">
    <reaction evidence="8">
        <text>a ribonucleotide in rRNA + S-adenosyl-L-methionine = a 2'-O-methylribonucleotide in rRNA + S-adenosyl-L-homocysteine + H(+)</text>
        <dbReference type="Rhea" id="RHEA:48628"/>
        <dbReference type="Rhea" id="RHEA-COMP:12164"/>
        <dbReference type="Rhea" id="RHEA-COMP:12165"/>
        <dbReference type="ChEBI" id="CHEBI:15378"/>
        <dbReference type="ChEBI" id="CHEBI:57856"/>
        <dbReference type="ChEBI" id="CHEBI:59789"/>
        <dbReference type="ChEBI" id="CHEBI:90675"/>
        <dbReference type="ChEBI" id="CHEBI:90676"/>
    </reaction>
</comment>
<comment type="caution">
    <text evidence="13">The sequence shown here is derived from an EMBL/GenBank/DDBJ whole genome shotgun (WGS) entry which is preliminary data.</text>
</comment>
<feature type="domain" description="DUF3381" evidence="12">
    <location>
        <begin position="233"/>
        <end position="377"/>
    </location>
</feature>
<keyword evidence="6 8" id="KW-0949">S-adenosyl-L-methionine</keyword>
<dbReference type="InterPro" id="IPR028589">
    <property type="entry name" value="SPB1-like"/>
</dbReference>
<dbReference type="InterPro" id="IPR015507">
    <property type="entry name" value="rRNA-MeTfrase_E"/>
</dbReference>
<dbReference type="Proteomes" id="UP000597762">
    <property type="component" value="Unassembled WGS sequence"/>
</dbReference>
<evidence type="ECO:0000256" key="1">
    <source>
        <dbReference type="ARBA" id="ARBA00004604"/>
    </source>
</evidence>
<feature type="active site" description="Proton acceptor" evidence="8">
    <location>
        <position position="157"/>
    </location>
</feature>
<keyword evidence="5 8" id="KW-0808">Transferase</keyword>
<dbReference type="InterPro" id="IPR050082">
    <property type="entry name" value="RNA_methyltr_RlmE"/>
</dbReference>
<dbReference type="HAMAP" id="MF_03163">
    <property type="entry name" value="RNA_methyltr_E_SPB1"/>
    <property type="match status" value="1"/>
</dbReference>
<dbReference type="SUPFAM" id="SSF53335">
    <property type="entry name" value="S-adenosyl-L-methionine-dependent methyltransferases"/>
    <property type="match status" value="1"/>
</dbReference>
<feature type="region of interest" description="Disordered" evidence="9">
    <location>
        <begin position="447"/>
        <end position="494"/>
    </location>
</feature>
<dbReference type="Pfam" id="PF01728">
    <property type="entry name" value="FtsJ"/>
    <property type="match status" value="1"/>
</dbReference>
<evidence type="ECO:0000256" key="3">
    <source>
        <dbReference type="ARBA" id="ARBA00022552"/>
    </source>
</evidence>
<feature type="domain" description="Ribosomal RNA methyltransferase FtsJ" evidence="10">
    <location>
        <begin position="24"/>
        <end position="200"/>
    </location>
</feature>
<feature type="binding site" evidence="8">
    <location>
        <position position="56"/>
    </location>
    <ligand>
        <name>S-adenosyl-L-methionine</name>
        <dbReference type="ChEBI" id="CHEBI:59789"/>
    </ligand>
</feature>
<keyword evidence="14" id="KW-1185">Reference proteome</keyword>
<evidence type="ECO:0000256" key="4">
    <source>
        <dbReference type="ARBA" id="ARBA00022603"/>
    </source>
</evidence>
<feature type="binding site" evidence="8">
    <location>
        <position position="117"/>
    </location>
    <ligand>
        <name>S-adenosyl-L-methionine</name>
        <dbReference type="ChEBI" id="CHEBI:59789"/>
    </ligand>
</feature>
<accession>A0A812ESH6</accession>
<comment type="function">
    <text evidence="8">Probable methyltransferase involved in the maturation of rRNA and in the biogenesis of ribosomal subunits.</text>
</comment>
<dbReference type="AlphaFoldDB" id="A0A812ESH6"/>
<gene>
    <name evidence="13" type="ORF">SPHA_80091</name>
</gene>
<dbReference type="EC" id="2.1.1.-" evidence="8"/>
<dbReference type="GO" id="GO:0030687">
    <property type="term" value="C:preribosome, large subunit precursor"/>
    <property type="evidence" value="ECO:0007669"/>
    <property type="project" value="TreeGrafter"/>
</dbReference>
<evidence type="ECO:0000313" key="14">
    <source>
        <dbReference type="Proteomes" id="UP000597762"/>
    </source>
</evidence>
<dbReference type="HAMAP" id="MF_01547">
    <property type="entry name" value="RNA_methyltr_E"/>
    <property type="match status" value="1"/>
</dbReference>
<evidence type="ECO:0000259" key="12">
    <source>
        <dbReference type="Pfam" id="PF11861"/>
    </source>
</evidence>
<evidence type="ECO:0000256" key="2">
    <source>
        <dbReference type="ARBA" id="ARBA00022517"/>
    </source>
</evidence>